<keyword evidence="2" id="KW-1185">Reference proteome</keyword>
<gene>
    <name evidence="1" type="ORF">LG632_08305</name>
</gene>
<reference evidence="1 2" key="1">
    <citation type="submission" date="2021-10" db="EMBL/GenBank/DDBJ databases">
        <title>Streptomyces sp. strain SMC 277, a novel streptomycete isolated from soil.</title>
        <authorList>
            <person name="Chanama M."/>
        </authorList>
    </citation>
    <scope>NUCLEOTIDE SEQUENCE [LARGE SCALE GENOMIC DNA]</scope>
    <source>
        <strain evidence="1 2">SMC 277</strain>
    </source>
</reference>
<accession>A0ABS8B445</accession>
<comment type="caution">
    <text evidence="1">The sequence shown here is derived from an EMBL/GenBank/DDBJ whole genome shotgun (WGS) entry which is preliminary data.</text>
</comment>
<organism evidence="1 2">
    <name type="scientific">Streptomyces antimicrobicus</name>
    <dbReference type="NCBI Taxonomy" id="2883108"/>
    <lineage>
        <taxon>Bacteria</taxon>
        <taxon>Bacillati</taxon>
        <taxon>Actinomycetota</taxon>
        <taxon>Actinomycetes</taxon>
        <taxon>Kitasatosporales</taxon>
        <taxon>Streptomycetaceae</taxon>
        <taxon>Streptomyces</taxon>
    </lineage>
</organism>
<protein>
    <recommendedName>
        <fullName evidence="3">Lipoprotein</fullName>
    </recommendedName>
</protein>
<dbReference type="Proteomes" id="UP001199054">
    <property type="component" value="Unassembled WGS sequence"/>
</dbReference>
<sequence length="136" mass="14492">MLAGATPVLVHNCNGAAKAAESVQGPGDTVDLYRAVGVREFEGVMKTGGFHPGGPSLEGRQFALTQNQALGYANWDKSKVAILKVTVDRSSLGRFDFSRDIDVSIFRNGVITVQPGAQSDIFHDALKGSNMFFSGM</sequence>
<evidence type="ECO:0000313" key="1">
    <source>
        <dbReference type="EMBL" id="MCB5179392.1"/>
    </source>
</evidence>
<dbReference type="EMBL" id="JAJAUY010000021">
    <property type="protein sequence ID" value="MCB5179392.1"/>
    <property type="molecule type" value="Genomic_DNA"/>
</dbReference>
<dbReference type="RefSeq" id="WP_226726207.1">
    <property type="nucleotide sequence ID" value="NZ_JAJAUY010000021.1"/>
</dbReference>
<proteinExistence type="predicted"/>
<evidence type="ECO:0008006" key="3">
    <source>
        <dbReference type="Google" id="ProtNLM"/>
    </source>
</evidence>
<evidence type="ECO:0000313" key="2">
    <source>
        <dbReference type="Proteomes" id="UP001199054"/>
    </source>
</evidence>
<name>A0ABS8B445_9ACTN</name>